<dbReference type="PROSITE" id="PS01227">
    <property type="entry name" value="UPF0012"/>
    <property type="match status" value="1"/>
</dbReference>
<dbReference type="Gene3D" id="3.60.110.10">
    <property type="entry name" value="Carbon-nitrogen hydrolase"/>
    <property type="match status" value="1"/>
</dbReference>
<dbReference type="InterPro" id="IPR036526">
    <property type="entry name" value="C-N_Hydrolase_sf"/>
</dbReference>
<proteinExistence type="inferred from homology"/>
<sequence length="268" mass="30389">MEDQTKWQIALIQTEITTGEPDRNREVLESKIQQAAEAALKPDIIVLPEMWNTGYALEQIDELADPEGLASRRWISEFAHKFKVHIVAGSVAEKREDKVYNTMLVFDRTGVEVAAYSKIHLFGLMNEDKYLAAGDQAVTFELDGIRAGASICYDIRFPELARTLSLNGAQIMFVPAQWPHPRLQHWRTLLTARAIENQMYVIACNTTGRNGDDYFFGHSAIIDPWGEWIAEGGETEGIITGQLDLTLVHQVRERIPVFKDRRPSAYEL</sequence>
<name>A0ABP3IHC1_9BACL</name>
<dbReference type="Proteomes" id="UP001500340">
    <property type="component" value="Unassembled WGS sequence"/>
</dbReference>
<evidence type="ECO:0000313" key="4">
    <source>
        <dbReference type="Proteomes" id="UP001500340"/>
    </source>
</evidence>
<evidence type="ECO:0000256" key="1">
    <source>
        <dbReference type="ARBA" id="ARBA00010613"/>
    </source>
</evidence>
<accession>A0ABP3IHC1</accession>
<dbReference type="SUPFAM" id="SSF56317">
    <property type="entry name" value="Carbon-nitrogen hydrolase"/>
    <property type="match status" value="1"/>
</dbReference>
<reference evidence="4" key="1">
    <citation type="journal article" date="2019" name="Int. J. Syst. Evol. Microbiol.">
        <title>The Global Catalogue of Microorganisms (GCM) 10K type strain sequencing project: providing services to taxonomists for standard genome sequencing and annotation.</title>
        <authorList>
            <consortium name="The Broad Institute Genomics Platform"/>
            <consortium name="The Broad Institute Genome Sequencing Center for Infectious Disease"/>
            <person name="Wu L."/>
            <person name="Ma J."/>
        </authorList>
    </citation>
    <scope>NUCLEOTIDE SEQUENCE [LARGE SCALE GENOMIC DNA]</scope>
    <source>
        <strain evidence="4">JCM 12774</strain>
    </source>
</reference>
<dbReference type="Pfam" id="PF00795">
    <property type="entry name" value="CN_hydrolase"/>
    <property type="match status" value="1"/>
</dbReference>
<dbReference type="PANTHER" id="PTHR23088:SF27">
    <property type="entry name" value="DEAMINATED GLUTATHIONE AMIDASE"/>
    <property type="match status" value="1"/>
</dbReference>
<evidence type="ECO:0000313" key="3">
    <source>
        <dbReference type="EMBL" id="GAA0403744.1"/>
    </source>
</evidence>
<keyword evidence="3" id="KW-0378">Hydrolase</keyword>
<evidence type="ECO:0000259" key="2">
    <source>
        <dbReference type="PROSITE" id="PS50263"/>
    </source>
</evidence>
<gene>
    <name evidence="3" type="ORF">GCM10008933_37720</name>
</gene>
<feature type="domain" description="CN hydrolase" evidence="2">
    <location>
        <begin position="7"/>
        <end position="245"/>
    </location>
</feature>
<comment type="caution">
    <text evidence="3">The sequence shown here is derived from an EMBL/GenBank/DDBJ whole genome shotgun (WGS) entry which is preliminary data.</text>
</comment>
<dbReference type="EMBL" id="BAAACX010000016">
    <property type="protein sequence ID" value="GAA0403744.1"/>
    <property type="molecule type" value="Genomic_DNA"/>
</dbReference>
<dbReference type="CDD" id="cd07583">
    <property type="entry name" value="nitrilase_5"/>
    <property type="match status" value="1"/>
</dbReference>
<comment type="similarity">
    <text evidence="1">Belongs to the carbon-nitrogen hydrolase superfamily. NIT1/NIT2 family.</text>
</comment>
<dbReference type="InterPro" id="IPR001110">
    <property type="entry name" value="UPF0012_CS"/>
</dbReference>
<dbReference type="InterPro" id="IPR003010">
    <property type="entry name" value="C-N_Hydrolase"/>
</dbReference>
<dbReference type="GO" id="GO:0016787">
    <property type="term" value="F:hydrolase activity"/>
    <property type="evidence" value="ECO:0007669"/>
    <property type="project" value="UniProtKB-KW"/>
</dbReference>
<dbReference type="PANTHER" id="PTHR23088">
    <property type="entry name" value="NITRILASE-RELATED"/>
    <property type="match status" value="1"/>
</dbReference>
<organism evidence="3 4">
    <name type="scientific">Paenibacillus motobuensis</name>
    <dbReference type="NCBI Taxonomy" id="295324"/>
    <lineage>
        <taxon>Bacteria</taxon>
        <taxon>Bacillati</taxon>
        <taxon>Bacillota</taxon>
        <taxon>Bacilli</taxon>
        <taxon>Bacillales</taxon>
        <taxon>Paenibacillaceae</taxon>
        <taxon>Paenibacillus</taxon>
    </lineage>
</organism>
<protein>
    <submittedName>
        <fullName evidence="3">Carbon-nitrogen family hydrolase</fullName>
    </submittedName>
</protein>
<keyword evidence="4" id="KW-1185">Reference proteome</keyword>
<dbReference type="PROSITE" id="PS50263">
    <property type="entry name" value="CN_HYDROLASE"/>
    <property type="match status" value="1"/>
</dbReference>